<sequence>MILDFCSSFPAFVSVALLTLANVVTSTGRFIHSVSCQMNTFCVVISSVEWSNRKEASGEAYQKTGIDDLVASSSFPATLSISGVKTSNKDTLTVQLLLSFKDTNSPADKEIWTQSSVKTRGRQIGDPEC</sequence>
<dbReference type="EMBL" id="JARBJD010000225">
    <property type="protein sequence ID" value="KAK2946559.1"/>
    <property type="molecule type" value="Genomic_DNA"/>
</dbReference>
<proteinExistence type="predicted"/>
<dbReference type="Proteomes" id="UP001281761">
    <property type="component" value="Unassembled WGS sequence"/>
</dbReference>
<feature type="signal peptide" evidence="1">
    <location>
        <begin position="1"/>
        <end position="26"/>
    </location>
</feature>
<reference evidence="2 3" key="1">
    <citation type="journal article" date="2022" name="bioRxiv">
        <title>Genomics of Preaxostyla Flagellates Illuminates Evolutionary Transitions and the Path Towards Mitochondrial Loss.</title>
        <authorList>
            <person name="Novak L.V.F."/>
            <person name="Treitli S.C."/>
            <person name="Pyrih J."/>
            <person name="Halakuc P."/>
            <person name="Pipaliya S.V."/>
            <person name="Vacek V."/>
            <person name="Brzon O."/>
            <person name="Soukal P."/>
            <person name="Eme L."/>
            <person name="Dacks J.B."/>
            <person name="Karnkowska A."/>
            <person name="Elias M."/>
            <person name="Hampl V."/>
        </authorList>
    </citation>
    <scope>NUCLEOTIDE SEQUENCE [LARGE SCALE GENOMIC DNA]</scope>
    <source>
        <strain evidence="2">NAU3</strain>
        <tissue evidence="2">Gut</tissue>
    </source>
</reference>
<evidence type="ECO:0008006" key="4">
    <source>
        <dbReference type="Google" id="ProtNLM"/>
    </source>
</evidence>
<comment type="caution">
    <text evidence="2">The sequence shown here is derived from an EMBL/GenBank/DDBJ whole genome shotgun (WGS) entry which is preliminary data.</text>
</comment>
<evidence type="ECO:0000313" key="3">
    <source>
        <dbReference type="Proteomes" id="UP001281761"/>
    </source>
</evidence>
<protein>
    <recommendedName>
        <fullName evidence="4">Secreted protein</fullName>
    </recommendedName>
</protein>
<name>A0ABQ9X467_9EUKA</name>
<accession>A0ABQ9X467</accession>
<gene>
    <name evidence="2" type="ORF">BLNAU_18535</name>
</gene>
<feature type="chain" id="PRO_5047010010" description="Secreted protein" evidence="1">
    <location>
        <begin position="27"/>
        <end position="129"/>
    </location>
</feature>
<keyword evidence="3" id="KW-1185">Reference proteome</keyword>
<evidence type="ECO:0000313" key="2">
    <source>
        <dbReference type="EMBL" id="KAK2946559.1"/>
    </source>
</evidence>
<evidence type="ECO:0000256" key="1">
    <source>
        <dbReference type="SAM" id="SignalP"/>
    </source>
</evidence>
<keyword evidence="1" id="KW-0732">Signal</keyword>
<organism evidence="2 3">
    <name type="scientific">Blattamonas nauphoetae</name>
    <dbReference type="NCBI Taxonomy" id="2049346"/>
    <lineage>
        <taxon>Eukaryota</taxon>
        <taxon>Metamonada</taxon>
        <taxon>Preaxostyla</taxon>
        <taxon>Oxymonadida</taxon>
        <taxon>Blattamonas</taxon>
    </lineage>
</organism>